<name>A0A5C3QN21_9AGAR</name>
<protein>
    <submittedName>
        <fullName evidence="6">Mss4-like protein</fullName>
    </submittedName>
</protein>
<dbReference type="OrthoDB" id="9970124at2759"/>
<dbReference type="Pfam" id="PF04828">
    <property type="entry name" value="GFA"/>
    <property type="match status" value="1"/>
</dbReference>
<dbReference type="PANTHER" id="PTHR33337:SF40">
    <property type="entry name" value="CENP-V_GFA DOMAIN-CONTAINING PROTEIN-RELATED"/>
    <property type="match status" value="1"/>
</dbReference>
<dbReference type="EMBL" id="ML178820">
    <property type="protein sequence ID" value="TFL03363.1"/>
    <property type="molecule type" value="Genomic_DNA"/>
</dbReference>
<dbReference type="GO" id="GO:0046872">
    <property type="term" value="F:metal ion binding"/>
    <property type="evidence" value="ECO:0007669"/>
    <property type="project" value="UniProtKB-KW"/>
</dbReference>
<evidence type="ECO:0000256" key="4">
    <source>
        <dbReference type="ARBA" id="ARBA00023239"/>
    </source>
</evidence>
<dbReference type="InterPro" id="IPR011057">
    <property type="entry name" value="Mss4-like_sf"/>
</dbReference>
<comment type="similarity">
    <text evidence="1">Belongs to the Gfa family.</text>
</comment>
<evidence type="ECO:0000256" key="2">
    <source>
        <dbReference type="ARBA" id="ARBA00022723"/>
    </source>
</evidence>
<evidence type="ECO:0000259" key="5">
    <source>
        <dbReference type="PROSITE" id="PS51891"/>
    </source>
</evidence>
<dbReference type="GO" id="GO:0016846">
    <property type="term" value="F:carbon-sulfur lyase activity"/>
    <property type="evidence" value="ECO:0007669"/>
    <property type="project" value="InterPro"/>
</dbReference>
<dbReference type="InterPro" id="IPR006913">
    <property type="entry name" value="CENP-V/GFA"/>
</dbReference>
<accession>A0A5C3QN21</accession>
<keyword evidence="2" id="KW-0479">Metal-binding</keyword>
<evidence type="ECO:0000313" key="7">
    <source>
        <dbReference type="Proteomes" id="UP000305067"/>
    </source>
</evidence>
<dbReference type="PANTHER" id="PTHR33337">
    <property type="entry name" value="GFA DOMAIN-CONTAINING PROTEIN"/>
    <property type="match status" value="1"/>
</dbReference>
<proteinExistence type="inferred from homology"/>
<dbReference type="AlphaFoldDB" id="A0A5C3QN21"/>
<evidence type="ECO:0000256" key="1">
    <source>
        <dbReference type="ARBA" id="ARBA00005495"/>
    </source>
</evidence>
<gene>
    <name evidence="6" type="ORF">BDV98DRAFT_602817</name>
</gene>
<keyword evidence="3" id="KW-0862">Zinc</keyword>
<feature type="domain" description="CENP-V/GFA" evidence="5">
    <location>
        <begin position="9"/>
        <end position="142"/>
    </location>
</feature>
<evidence type="ECO:0000313" key="6">
    <source>
        <dbReference type="EMBL" id="TFL03363.1"/>
    </source>
</evidence>
<dbReference type="PROSITE" id="PS51891">
    <property type="entry name" value="CENP_V_GFA"/>
    <property type="match status" value="1"/>
</dbReference>
<organism evidence="6 7">
    <name type="scientific">Pterulicium gracile</name>
    <dbReference type="NCBI Taxonomy" id="1884261"/>
    <lineage>
        <taxon>Eukaryota</taxon>
        <taxon>Fungi</taxon>
        <taxon>Dikarya</taxon>
        <taxon>Basidiomycota</taxon>
        <taxon>Agaricomycotina</taxon>
        <taxon>Agaricomycetes</taxon>
        <taxon>Agaricomycetidae</taxon>
        <taxon>Agaricales</taxon>
        <taxon>Pleurotineae</taxon>
        <taxon>Pterulaceae</taxon>
        <taxon>Pterulicium</taxon>
    </lineage>
</organism>
<keyword evidence="7" id="KW-1185">Reference proteome</keyword>
<dbReference type="STRING" id="1884261.A0A5C3QN21"/>
<reference evidence="6 7" key="1">
    <citation type="journal article" date="2019" name="Nat. Ecol. Evol.">
        <title>Megaphylogeny resolves global patterns of mushroom evolution.</title>
        <authorList>
            <person name="Varga T."/>
            <person name="Krizsan K."/>
            <person name="Foldi C."/>
            <person name="Dima B."/>
            <person name="Sanchez-Garcia M."/>
            <person name="Sanchez-Ramirez S."/>
            <person name="Szollosi G.J."/>
            <person name="Szarkandi J.G."/>
            <person name="Papp V."/>
            <person name="Albert L."/>
            <person name="Andreopoulos W."/>
            <person name="Angelini C."/>
            <person name="Antonin V."/>
            <person name="Barry K.W."/>
            <person name="Bougher N.L."/>
            <person name="Buchanan P."/>
            <person name="Buyck B."/>
            <person name="Bense V."/>
            <person name="Catcheside P."/>
            <person name="Chovatia M."/>
            <person name="Cooper J."/>
            <person name="Damon W."/>
            <person name="Desjardin D."/>
            <person name="Finy P."/>
            <person name="Geml J."/>
            <person name="Haridas S."/>
            <person name="Hughes K."/>
            <person name="Justo A."/>
            <person name="Karasinski D."/>
            <person name="Kautmanova I."/>
            <person name="Kiss B."/>
            <person name="Kocsube S."/>
            <person name="Kotiranta H."/>
            <person name="LaButti K.M."/>
            <person name="Lechner B.E."/>
            <person name="Liimatainen K."/>
            <person name="Lipzen A."/>
            <person name="Lukacs Z."/>
            <person name="Mihaltcheva S."/>
            <person name="Morgado L.N."/>
            <person name="Niskanen T."/>
            <person name="Noordeloos M.E."/>
            <person name="Ohm R.A."/>
            <person name="Ortiz-Santana B."/>
            <person name="Ovrebo C."/>
            <person name="Racz N."/>
            <person name="Riley R."/>
            <person name="Savchenko A."/>
            <person name="Shiryaev A."/>
            <person name="Soop K."/>
            <person name="Spirin V."/>
            <person name="Szebenyi C."/>
            <person name="Tomsovsky M."/>
            <person name="Tulloss R.E."/>
            <person name="Uehling J."/>
            <person name="Grigoriev I.V."/>
            <person name="Vagvolgyi C."/>
            <person name="Papp T."/>
            <person name="Martin F.M."/>
            <person name="Miettinen O."/>
            <person name="Hibbett D.S."/>
            <person name="Nagy L.G."/>
        </authorList>
    </citation>
    <scope>NUCLEOTIDE SEQUENCE [LARGE SCALE GENOMIC DNA]</scope>
    <source>
        <strain evidence="6 7">CBS 309.79</strain>
    </source>
</reference>
<dbReference type="Proteomes" id="UP000305067">
    <property type="component" value="Unassembled WGS sequence"/>
</dbReference>
<evidence type="ECO:0000256" key="3">
    <source>
        <dbReference type="ARBA" id="ARBA00022833"/>
    </source>
</evidence>
<dbReference type="Gene3D" id="3.90.1590.10">
    <property type="entry name" value="glutathione-dependent formaldehyde- activating enzyme (gfa)"/>
    <property type="match status" value="1"/>
</dbReference>
<sequence length="177" mass="19824">MSKTLSEPLRAYCLCKGLSLTLTAPPIHPSFMCHCTLCQRRVGAAFSSLSLFALKDIKWENATQTAHDNFPVPETYKFIPEYDLSTDGPVSSGLGQIECTRCGMGFAAWVPKYNAIGVLTSSFERFDKSDGEEKEGKIKGWDVVKPTAHIYYKFRMMDMKDGLKKYEEQPGGAEMQE</sequence>
<dbReference type="SUPFAM" id="SSF51316">
    <property type="entry name" value="Mss4-like"/>
    <property type="match status" value="1"/>
</dbReference>
<keyword evidence="4" id="KW-0456">Lyase</keyword>